<accession>A0A0A9HLQ0</accession>
<dbReference type="EMBL" id="GBRH01161122">
    <property type="protein sequence ID" value="JAE36774.1"/>
    <property type="molecule type" value="Transcribed_RNA"/>
</dbReference>
<reference evidence="1" key="2">
    <citation type="journal article" date="2015" name="Data Brief">
        <title>Shoot transcriptome of the giant reed, Arundo donax.</title>
        <authorList>
            <person name="Barrero R.A."/>
            <person name="Guerrero F.D."/>
            <person name="Moolhuijzen P."/>
            <person name="Goolsby J.A."/>
            <person name="Tidwell J."/>
            <person name="Bellgard S.E."/>
            <person name="Bellgard M.I."/>
        </authorList>
    </citation>
    <scope>NUCLEOTIDE SEQUENCE</scope>
    <source>
        <tissue evidence="1">Shoot tissue taken approximately 20 cm above the soil surface</tissue>
    </source>
</reference>
<organism evidence="1">
    <name type="scientific">Arundo donax</name>
    <name type="common">Giant reed</name>
    <name type="synonym">Donax arundinaceus</name>
    <dbReference type="NCBI Taxonomy" id="35708"/>
    <lineage>
        <taxon>Eukaryota</taxon>
        <taxon>Viridiplantae</taxon>
        <taxon>Streptophyta</taxon>
        <taxon>Embryophyta</taxon>
        <taxon>Tracheophyta</taxon>
        <taxon>Spermatophyta</taxon>
        <taxon>Magnoliopsida</taxon>
        <taxon>Liliopsida</taxon>
        <taxon>Poales</taxon>
        <taxon>Poaceae</taxon>
        <taxon>PACMAD clade</taxon>
        <taxon>Arundinoideae</taxon>
        <taxon>Arundineae</taxon>
        <taxon>Arundo</taxon>
    </lineage>
</organism>
<proteinExistence type="predicted"/>
<dbReference type="AlphaFoldDB" id="A0A0A9HLQ0"/>
<name>A0A0A9HLQ0_ARUDO</name>
<evidence type="ECO:0000313" key="1">
    <source>
        <dbReference type="EMBL" id="JAE36774.1"/>
    </source>
</evidence>
<sequence>MLCEAPPGQEHKNPVAIETDWSGWNKYLDFRIRIDSSPDESPLQASRWVWGRRRGKRGKSCLDLDRGVLGRRGRRWRACEVEGGRRRVGFLVGGNCICGFASSFALHFSY</sequence>
<reference evidence="1" key="1">
    <citation type="submission" date="2014-09" db="EMBL/GenBank/DDBJ databases">
        <authorList>
            <person name="Magalhaes I.L.F."/>
            <person name="Oliveira U."/>
            <person name="Santos F.R."/>
            <person name="Vidigal T.H.D.A."/>
            <person name="Brescovit A.D."/>
            <person name="Santos A.J."/>
        </authorList>
    </citation>
    <scope>NUCLEOTIDE SEQUENCE</scope>
    <source>
        <tissue evidence="1">Shoot tissue taken approximately 20 cm above the soil surface</tissue>
    </source>
</reference>
<protein>
    <submittedName>
        <fullName evidence="1">Uncharacterized protein</fullName>
    </submittedName>
</protein>